<feature type="coiled-coil region" evidence="1">
    <location>
        <begin position="151"/>
        <end position="180"/>
    </location>
</feature>
<protein>
    <submittedName>
        <fullName evidence="2">Uncharacterized protein</fullName>
    </submittedName>
</protein>
<accession>Q6EVM5</accession>
<evidence type="ECO:0000256" key="1">
    <source>
        <dbReference type="SAM" id="Coils"/>
    </source>
</evidence>
<name>Q6EVM5_9CAUD</name>
<organism evidence="2">
    <name type="scientific">Oenoccocus phage fOgPSU1</name>
    <dbReference type="NCBI Taxonomy" id="264986"/>
    <lineage>
        <taxon>Viruses</taxon>
        <taxon>Duplodnaviria</taxon>
        <taxon>Heunggongvirae</taxon>
        <taxon>Uroviricota</taxon>
        <taxon>Caudoviricetes</taxon>
    </lineage>
</organism>
<dbReference type="EMBL" id="AJ629109">
    <property type="protein sequence ID" value="CAF32666.1"/>
    <property type="molecule type" value="Genomic_DNA"/>
</dbReference>
<reference evidence="2" key="1">
    <citation type="journal article" date="2004" name="Virology">
        <title>Diversity in the lysis-integration region of oenophage genomes and evidence for multiple tRNA loci, as targets for prophage integration in Oenococcus oeni.</title>
        <authorList>
            <person name="Sao-Jose C."/>
            <person name="Santos S."/>
            <person name="Nascimento J."/>
            <person name="Brito-Madurro A.G."/>
            <person name="Parreira R."/>
            <person name="Santos M.A."/>
        </authorList>
    </citation>
    <scope>NUCLEOTIDE SEQUENCE</scope>
</reference>
<sequence>MINFIEKILIPLIESITPMVAILCTYRIARLFTHKDAQEKINSDKMMQLHKESNWRKEVSKLAAKEIVNKADLINLRSRVRPITNPEKEDLDETIIYFVKRNIHKKNSEIKKDNEVAERFRLLAMLLLKSDWDFQINSVNEKKEFLTLGKKKREKEEKEEKEKERKKDRLNQEIIKIFEEEKAKYYCQEKTEPTNINENKKAPNEN</sequence>
<keyword evidence="1" id="KW-0175">Coiled coil</keyword>
<proteinExistence type="predicted"/>
<evidence type="ECO:0000313" key="2">
    <source>
        <dbReference type="EMBL" id="CAF32666.1"/>
    </source>
</evidence>